<dbReference type="GO" id="GO:0019243">
    <property type="term" value="P:methylglyoxal catabolic process to D-lactate via S-lactoyl-glutathione"/>
    <property type="evidence" value="ECO:0007669"/>
    <property type="project" value="UniProtKB-UniRule"/>
</dbReference>
<dbReference type="SMART" id="SM00849">
    <property type="entry name" value="Lactamase_B"/>
    <property type="match status" value="1"/>
</dbReference>
<feature type="binding site" evidence="7">
    <location>
        <position position="164"/>
    </location>
    <ligand>
        <name>Zn(2+)</name>
        <dbReference type="ChEBI" id="CHEBI:29105"/>
        <label>2</label>
    </ligand>
</feature>
<dbReference type="AlphaFoldDB" id="A0A060H5X7"/>
<feature type="binding site" evidence="7">
    <location>
        <position position="109"/>
    </location>
    <ligand>
        <name>Zn(2+)</name>
        <dbReference type="ChEBI" id="CHEBI:29105"/>
        <label>1</label>
    </ligand>
</feature>
<dbReference type="PATRIC" id="fig|155920.8.peg.2953"/>
<evidence type="ECO:0000313" key="10">
    <source>
        <dbReference type="Proteomes" id="UP000027215"/>
    </source>
</evidence>
<comment type="subunit">
    <text evidence="7">Monomer.</text>
</comment>
<evidence type="ECO:0000256" key="2">
    <source>
        <dbReference type="ARBA" id="ARBA00004963"/>
    </source>
</evidence>
<dbReference type="UniPathway" id="UPA00619">
    <property type="reaction ID" value="UER00676"/>
</dbReference>
<evidence type="ECO:0000256" key="6">
    <source>
        <dbReference type="ARBA" id="ARBA00022833"/>
    </source>
</evidence>
<dbReference type="KEGG" id="xfs:D934_12580"/>
<dbReference type="PANTHER" id="PTHR43705">
    <property type="entry name" value="HYDROXYACYLGLUTATHIONE HYDROLASE"/>
    <property type="match status" value="1"/>
</dbReference>
<feature type="binding site" evidence="7">
    <location>
        <position position="126"/>
    </location>
    <ligand>
        <name>Zn(2+)</name>
        <dbReference type="ChEBI" id="CHEBI:29105"/>
        <label>1</label>
    </ligand>
</feature>
<comment type="similarity">
    <text evidence="3 7">Belongs to the metallo-beta-lactamase superfamily. Glyoxalase II family.</text>
</comment>
<dbReference type="InterPro" id="IPR050110">
    <property type="entry name" value="Glyoxalase_II_hydrolase"/>
</dbReference>
<feature type="binding site" evidence="7">
    <location>
        <position position="57"/>
    </location>
    <ligand>
        <name>Zn(2+)</name>
        <dbReference type="ChEBI" id="CHEBI:29105"/>
        <label>2</label>
    </ligand>
</feature>
<dbReference type="GO" id="GO:0004416">
    <property type="term" value="F:hydroxyacylglutathione hydrolase activity"/>
    <property type="evidence" value="ECO:0007669"/>
    <property type="project" value="UniProtKB-UniRule"/>
</dbReference>
<dbReference type="InterPro" id="IPR036866">
    <property type="entry name" value="RibonucZ/Hydroxyglut_hydro"/>
</dbReference>
<dbReference type="Gene3D" id="3.60.15.10">
    <property type="entry name" value="Ribonuclease Z/Hydroxyacylglutathione hydrolase-like"/>
    <property type="match status" value="1"/>
</dbReference>
<proteinExistence type="inferred from homology"/>
<dbReference type="SUPFAM" id="SSF56281">
    <property type="entry name" value="Metallo-hydrolase/oxidoreductase"/>
    <property type="match status" value="1"/>
</dbReference>
<dbReference type="InterPro" id="IPR001279">
    <property type="entry name" value="Metallo-B-lactamas"/>
</dbReference>
<protein>
    <recommendedName>
        <fullName evidence="7">Hydroxyacylglutathione hydrolase</fullName>
        <ecNumber evidence="7">3.1.2.6</ecNumber>
    </recommendedName>
    <alternativeName>
        <fullName evidence="7">Glyoxalase II</fullName>
        <shortName evidence="7">Glx II</shortName>
    </alternativeName>
</protein>
<comment type="catalytic activity">
    <reaction evidence="1 7">
        <text>an S-(2-hydroxyacyl)glutathione + H2O = a 2-hydroxy carboxylate + glutathione + H(+)</text>
        <dbReference type="Rhea" id="RHEA:21864"/>
        <dbReference type="ChEBI" id="CHEBI:15377"/>
        <dbReference type="ChEBI" id="CHEBI:15378"/>
        <dbReference type="ChEBI" id="CHEBI:57925"/>
        <dbReference type="ChEBI" id="CHEBI:58896"/>
        <dbReference type="ChEBI" id="CHEBI:71261"/>
        <dbReference type="EC" id="3.1.2.6"/>
    </reaction>
</comment>
<dbReference type="EC" id="3.1.2.6" evidence="7"/>
<evidence type="ECO:0000256" key="5">
    <source>
        <dbReference type="ARBA" id="ARBA00022801"/>
    </source>
</evidence>
<dbReference type="CDD" id="cd07723">
    <property type="entry name" value="hydroxyacylglutathione_hydrolase_MBL-fold"/>
    <property type="match status" value="1"/>
</dbReference>
<dbReference type="PIRSF" id="PIRSF005457">
    <property type="entry name" value="Glx"/>
    <property type="match status" value="1"/>
</dbReference>
<comment type="cofactor">
    <cofactor evidence="7">
        <name>Zn(2+)</name>
        <dbReference type="ChEBI" id="CHEBI:29105"/>
    </cofactor>
    <text evidence="7">Binds 2 Zn(2+) ions per subunit.</text>
</comment>
<feature type="binding site" evidence="7">
    <location>
        <position position="56"/>
    </location>
    <ligand>
        <name>Zn(2+)</name>
        <dbReference type="ChEBI" id="CHEBI:29105"/>
        <label>2</label>
    </ligand>
</feature>
<dbReference type="Proteomes" id="UP000027215">
    <property type="component" value="Chromosome"/>
</dbReference>
<feature type="binding site" evidence="7">
    <location>
        <position position="52"/>
    </location>
    <ligand>
        <name>Zn(2+)</name>
        <dbReference type="ChEBI" id="CHEBI:29105"/>
        <label>1</label>
    </ligand>
</feature>
<dbReference type="PANTHER" id="PTHR43705:SF1">
    <property type="entry name" value="HYDROXYACYLGLUTATHIONE HYDROLASE GLOB"/>
    <property type="match status" value="1"/>
</dbReference>
<dbReference type="InterPro" id="IPR032282">
    <property type="entry name" value="HAGH_C"/>
</dbReference>
<sequence>MRLTPLPAFDNNYIWTLIAPDGRAIIVDPGQALPILEAHSKGLIPTAILLTHHHADHIGGVPELLERWPTLPVYAPHDTRIALNYHRIGEGDSLNILGMRFQVIHTPGHTHSHLTFIGNDLLFCGDTLFSLGCGQIFEGTPTQMLASLQRLAALPIQTRVCCGHEYTLSNAAFALHVDPTNTALQKRRQQANAMRLAGLPTLPISLESELNTNPFLRTAAPTIHAATSTHLQRTPIDEVEVFATLRHWKNNFPIKNIP</sequence>
<feature type="binding site" evidence="7">
    <location>
        <position position="54"/>
    </location>
    <ligand>
        <name>Zn(2+)</name>
        <dbReference type="ChEBI" id="CHEBI:29105"/>
        <label>1</label>
    </ligand>
</feature>
<evidence type="ECO:0000313" key="9">
    <source>
        <dbReference type="EMBL" id="AIC10725.1"/>
    </source>
</evidence>
<dbReference type="RefSeq" id="WP_024749062.1">
    <property type="nucleotide sequence ID" value="NZ_CP006696.1"/>
</dbReference>
<dbReference type="HAMAP" id="MF_01374">
    <property type="entry name" value="Glyoxalase_2"/>
    <property type="match status" value="1"/>
</dbReference>
<organism evidence="9 10">
    <name type="scientific">Xylella fastidiosa subsp. sandyi Ann-1</name>
    <dbReference type="NCBI Taxonomy" id="155920"/>
    <lineage>
        <taxon>Bacteria</taxon>
        <taxon>Pseudomonadati</taxon>
        <taxon>Pseudomonadota</taxon>
        <taxon>Gammaproteobacteria</taxon>
        <taxon>Lysobacterales</taxon>
        <taxon>Lysobacteraceae</taxon>
        <taxon>Xylella</taxon>
    </lineage>
</organism>
<dbReference type="NCBIfam" id="TIGR03413">
    <property type="entry name" value="GSH_gloB"/>
    <property type="match status" value="1"/>
</dbReference>
<dbReference type="InterPro" id="IPR035680">
    <property type="entry name" value="Clx_II_MBL"/>
</dbReference>
<feature type="domain" description="Metallo-beta-lactamase" evidence="8">
    <location>
        <begin position="12"/>
        <end position="164"/>
    </location>
</feature>
<dbReference type="Pfam" id="PF00753">
    <property type="entry name" value="Lactamase_B"/>
    <property type="match status" value="1"/>
</dbReference>
<feature type="binding site" evidence="7">
    <location>
        <position position="126"/>
    </location>
    <ligand>
        <name>Zn(2+)</name>
        <dbReference type="ChEBI" id="CHEBI:29105"/>
        <label>2</label>
    </ligand>
</feature>
<keyword evidence="5 7" id="KW-0378">Hydrolase</keyword>
<keyword evidence="4 7" id="KW-0479">Metal-binding</keyword>
<evidence type="ECO:0000256" key="1">
    <source>
        <dbReference type="ARBA" id="ARBA00001623"/>
    </source>
</evidence>
<dbReference type="HOGENOM" id="CLU_030571_4_1_6"/>
<evidence type="ECO:0000259" key="8">
    <source>
        <dbReference type="SMART" id="SM00849"/>
    </source>
</evidence>
<evidence type="ECO:0000256" key="3">
    <source>
        <dbReference type="ARBA" id="ARBA00006759"/>
    </source>
</evidence>
<dbReference type="GO" id="GO:0046872">
    <property type="term" value="F:metal ion binding"/>
    <property type="evidence" value="ECO:0007669"/>
    <property type="project" value="UniProtKB-KW"/>
</dbReference>
<name>A0A060H5X7_XYLFS</name>
<evidence type="ECO:0000256" key="7">
    <source>
        <dbReference type="HAMAP-Rule" id="MF_01374"/>
    </source>
</evidence>
<keyword evidence="6 7" id="KW-0862">Zinc</keyword>
<gene>
    <name evidence="7" type="primary">gloB</name>
    <name evidence="9" type="ORF">D934_12580</name>
</gene>
<dbReference type="InterPro" id="IPR017782">
    <property type="entry name" value="Hydroxyacylglutathione_Hdrlase"/>
</dbReference>
<evidence type="ECO:0000256" key="4">
    <source>
        <dbReference type="ARBA" id="ARBA00022723"/>
    </source>
</evidence>
<accession>A0A060H5X7</accession>
<comment type="function">
    <text evidence="7">Thiolesterase that catalyzes the hydrolysis of S-D-lactoyl-glutathione to form glutathione and D-lactic acid.</text>
</comment>
<reference evidence="9 10" key="1">
    <citation type="submission" date="2013-08" db="EMBL/GenBank/DDBJ databases">
        <authorList>
            <person name="Stouthamer R."/>
            <person name="Nunney L."/>
        </authorList>
    </citation>
    <scope>NUCLEOTIDE SEQUENCE [LARGE SCALE GENOMIC DNA]</scope>
    <source>
        <strain evidence="10">ann-1</strain>
    </source>
</reference>
<dbReference type="Pfam" id="PF16123">
    <property type="entry name" value="HAGH_C"/>
    <property type="match status" value="1"/>
</dbReference>
<comment type="pathway">
    <text evidence="2 7">Secondary metabolite metabolism; methylglyoxal degradation; (R)-lactate from methylglyoxal: step 2/2.</text>
</comment>
<dbReference type="EMBL" id="CP006696">
    <property type="protein sequence ID" value="AIC10725.1"/>
    <property type="molecule type" value="Genomic_DNA"/>
</dbReference>